<dbReference type="RefSeq" id="WP_209652607.1">
    <property type="nucleotide sequence ID" value="NZ_CP047357.1"/>
</dbReference>
<gene>
    <name evidence="2" type="ORF">JOF33_000965</name>
</gene>
<keyword evidence="1" id="KW-0812">Transmembrane</keyword>
<comment type="caution">
    <text evidence="2">The sequence shown here is derived from an EMBL/GenBank/DDBJ whole genome shotgun (WGS) entry which is preliminary data.</text>
</comment>
<accession>A0ABS4U6I5</accession>
<keyword evidence="1" id="KW-0472">Membrane</keyword>
<protein>
    <submittedName>
        <fullName evidence="2">Uncharacterized protein</fullName>
    </submittedName>
</protein>
<evidence type="ECO:0000313" key="2">
    <source>
        <dbReference type="EMBL" id="MBP2332266.1"/>
    </source>
</evidence>
<keyword evidence="3" id="KW-1185">Reference proteome</keyword>
<organism evidence="2 3">
    <name type="scientific">Corynebacterium freneyi</name>
    <dbReference type="NCBI Taxonomy" id="134034"/>
    <lineage>
        <taxon>Bacteria</taxon>
        <taxon>Bacillati</taxon>
        <taxon>Actinomycetota</taxon>
        <taxon>Actinomycetes</taxon>
        <taxon>Mycobacteriales</taxon>
        <taxon>Corynebacteriaceae</taxon>
        <taxon>Corynebacterium</taxon>
    </lineage>
</organism>
<feature type="transmembrane region" description="Helical" evidence="1">
    <location>
        <begin position="20"/>
        <end position="40"/>
    </location>
</feature>
<dbReference type="Proteomes" id="UP001519305">
    <property type="component" value="Unassembled WGS sequence"/>
</dbReference>
<dbReference type="EMBL" id="JAGINY010000001">
    <property type="protein sequence ID" value="MBP2332266.1"/>
    <property type="molecule type" value="Genomic_DNA"/>
</dbReference>
<evidence type="ECO:0000313" key="3">
    <source>
        <dbReference type="Proteomes" id="UP001519305"/>
    </source>
</evidence>
<proteinExistence type="predicted"/>
<keyword evidence="1" id="KW-1133">Transmembrane helix</keyword>
<reference evidence="2 3" key="1">
    <citation type="submission" date="2021-03" db="EMBL/GenBank/DDBJ databases">
        <title>Sequencing the genomes of 1000 actinobacteria strains.</title>
        <authorList>
            <person name="Klenk H.-P."/>
        </authorList>
    </citation>
    <scope>NUCLEOTIDE SEQUENCE [LARGE SCALE GENOMIC DNA]</scope>
    <source>
        <strain evidence="2 3">DSM 44506</strain>
    </source>
</reference>
<name>A0ABS4U6I5_9CORY</name>
<sequence>MSRHRAPEPEKKSGEGVGPVAAAISLVCVIGLAVVLVVMAGSDRVHGPMNVNGDVVGVESGEPLADYAARASESLRTPPPLADGSTADVNARHWALVSFDPPADAATAAAAVDGIDGLRVGTMFVGPTVSRSLPEPVAGTPRADVFARELDLIGRSAGIAAEGDHGVGITGLLVRGTLGQLRSIEGRPGVVAVEALAADAVVGRFGVRPLPLPEPEPAPDMVAP</sequence>
<evidence type="ECO:0000256" key="1">
    <source>
        <dbReference type="SAM" id="Phobius"/>
    </source>
</evidence>